<dbReference type="PRINTS" id="PR00035">
    <property type="entry name" value="HTHGNTR"/>
</dbReference>
<evidence type="ECO:0000256" key="2">
    <source>
        <dbReference type="ARBA" id="ARBA00023125"/>
    </source>
</evidence>
<keyword evidence="2" id="KW-0238">DNA-binding</keyword>
<sequence>MTVQVRPPRSLVGVFSPVRTTGLADEVAARISGAVDSGLLVAGQRLPTESELAAVLGVSAVTVREALARLRAEGVITTTRGRTGGSFVAADPVGALARAQERLAGMSKVGLSDLGQHYEAVTAHCARLAARRAGPADLAELRAVIGPTPDEGGGAAALAVAARRAESEFAIEVATIGRSARLAHEVVLLQSELGPLALLPNDDEEYRRAAEVARGAVSTALAARDPDRAGAAMRALVGHEFAWLIAHRAEAEEASGT</sequence>
<evidence type="ECO:0000313" key="6">
    <source>
        <dbReference type="Proteomes" id="UP000582646"/>
    </source>
</evidence>
<proteinExistence type="predicted"/>
<dbReference type="AlphaFoldDB" id="A0A846X6F1"/>
<dbReference type="PANTHER" id="PTHR43537">
    <property type="entry name" value="TRANSCRIPTIONAL REGULATOR, GNTR FAMILY"/>
    <property type="match status" value="1"/>
</dbReference>
<keyword evidence="1" id="KW-0805">Transcription regulation</keyword>
<accession>A0A846X6F1</accession>
<dbReference type="InterPro" id="IPR011711">
    <property type="entry name" value="GntR_C"/>
</dbReference>
<dbReference type="SMART" id="SM00345">
    <property type="entry name" value="HTH_GNTR"/>
    <property type="match status" value="1"/>
</dbReference>
<dbReference type="Pfam" id="PF00392">
    <property type="entry name" value="GntR"/>
    <property type="match status" value="1"/>
</dbReference>
<protein>
    <submittedName>
        <fullName evidence="5">FadR family transcriptional regulator</fullName>
    </submittedName>
</protein>
<dbReference type="RefSeq" id="WP_168546868.1">
    <property type="nucleotide sequence ID" value="NZ_BAAAKS010000008.1"/>
</dbReference>
<dbReference type="SUPFAM" id="SSF48008">
    <property type="entry name" value="GntR ligand-binding domain-like"/>
    <property type="match status" value="1"/>
</dbReference>
<evidence type="ECO:0000256" key="1">
    <source>
        <dbReference type="ARBA" id="ARBA00023015"/>
    </source>
</evidence>
<dbReference type="PROSITE" id="PS50949">
    <property type="entry name" value="HTH_GNTR"/>
    <property type="match status" value="1"/>
</dbReference>
<dbReference type="GO" id="GO:0003677">
    <property type="term" value="F:DNA binding"/>
    <property type="evidence" value="ECO:0007669"/>
    <property type="project" value="UniProtKB-KW"/>
</dbReference>
<dbReference type="Proteomes" id="UP000582646">
    <property type="component" value="Unassembled WGS sequence"/>
</dbReference>
<dbReference type="InterPro" id="IPR036390">
    <property type="entry name" value="WH_DNA-bd_sf"/>
</dbReference>
<dbReference type="Pfam" id="PF07729">
    <property type="entry name" value="FCD"/>
    <property type="match status" value="1"/>
</dbReference>
<evidence type="ECO:0000259" key="4">
    <source>
        <dbReference type="PROSITE" id="PS50949"/>
    </source>
</evidence>
<organism evidence="5 6">
    <name type="scientific">Tsukamurella spumae</name>
    <dbReference type="NCBI Taxonomy" id="44753"/>
    <lineage>
        <taxon>Bacteria</taxon>
        <taxon>Bacillati</taxon>
        <taxon>Actinomycetota</taxon>
        <taxon>Actinomycetes</taxon>
        <taxon>Mycobacteriales</taxon>
        <taxon>Tsukamurellaceae</taxon>
        <taxon>Tsukamurella</taxon>
    </lineage>
</organism>
<dbReference type="GO" id="GO:0003700">
    <property type="term" value="F:DNA-binding transcription factor activity"/>
    <property type="evidence" value="ECO:0007669"/>
    <property type="project" value="InterPro"/>
</dbReference>
<feature type="domain" description="HTH gntR-type" evidence="4">
    <location>
        <begin position="21"/>
        <end position="91"/>
    </location>
</feature>
<dbReference type="SUPFAM" id="SSF46785">
    <property type="entry name" value="Winged helix' DNA-binding domain"/>
    <property type="match status" value="1"/>
</dbReference>
<dbReference type="EMBL" id="JAAXOQ010000023">
    <property type="protein sequence ID" value="NKY19889.1"/>
    <property type="molecule type" value="Genomic_DNA"/>
</dbReference>
<reference evidence="5 6" key="1">
    <citation type="submission" date="2020-04" db="EMBL/GenBank/DDBJ databases">
        <title>MicrobeNet Type strains.</title>
        <authorList>
            <person name="Nicholson A.C."/>
        </authorList>
    </citation>
    <scope>NUCLEOTIDE SEQUENCE [LARGE SCALE GENOMIC DNA]</scope>
    <source>
        <strain evidence="5 6">DSM 44113</strain>
    </source>
</reference>
<dbReference type="PANTHER" id="PTHR43537:SF5">
    <property type="entry name" value="UXU OPERON TRANSCRIPTIONAL REGULATOR"/>
    <property type="match status" value="1"/>
</dbReference>
<name>A0A846X6F1_9ACTN</name>
<keyword evidence="3" id="KW-0804">Transcription</keyword>
<dbReference type="Gene3D" id="1.10.10.10">
    <property type="entry name" value="Winged helix-like DNA-binding domain superfamily/Winged helix DNA-binding domain"/>
    <property type="match status" value="1"/>
</dbReference>
<evidence type="ECO:0000256" key="3">
    <source>
        <dbReference type="ARBA" id="ARBA00023163"/>
    </source>
</evidence>
<dbReference type="Gene3D" id="1.20.120.530">
    <property type="entry name" value="GntR ligand-binding domain-like"/>
    <property type="match status" value="1"/>
</dbReference>
<keyword evidence="6" id="KW-1185">Reference proteome</keyword>
<dbReference type="InterPro" id="IPR000524">
    <property type="entry name" value="Tscrpt_reg_HTH_GntR"/>
</dbReference>
<dbReference type="InterPro" id="IPR036388">
    <property type="entry name" value="WH-like_DNA-bd_sf"/>
</dbReference>
<dbReference type="InterPro" id="IPR008920">
    <property type="entry name" value="TF_FadR/GntR_C"/>
</dbReference>
<comment type="caution">
    <text evidence="5">The sequence shown here is derived from an EMBL/GenBank/DDBJ whole genome shotgun (WGS) entry which is preliminary data.</text>
</comment>
<evidence type="ECO:0000313" key="5">
    <source>
        <dbReference type="EMBL" id="NKY19889.1"/>
    </source>
</evidence>
<gene>
    <name evidence="5" type="ORF">HF999_16125</name>
</gene>
<dbReference type="CDD" id="cd07377">
    <property type="entry name" value="WHTH_GntR"/>
    <property type="match status" value="1"/>
</dbReference>